<dbReference type="AlphaFoldDB" id="A0AB34P1H9"/>
<reference evidence="1 2" key="1">
    <citation type="submission" date="2010-03" db="EMBL/GenBank/DDBJ databases">
        <title>The Genome Sequence of Lactobacillus gasseri strain SV-16A-US.</title>
        <authorList>
            <consortium name="The Broad Institute Genome Sequencing Platform"/>
            <person name="Ward D."/>
            <person name="Earl A."/>
            <person name="Feldgarden M."/>
            <person name="Gevers D."/>
            <person name="Young S.K."/>
            <person name="Zeng Q."/>
            <person name="Koehrsen M."/>
            <person name="Alvarado L."/>
            <person name="Berlin A."/>
            <person name="Bochicchio J."/>
            <person name="Borenstein D."/>
            <person name="Chapman S.B."/>
            <person name="Chen Z."/>
            <person name="Engels R."/>
            <person name="Freedman E."/>
            <person name="Gellesch M."/>
            <person name="Goldberg J."/>
            <person name="Griggs A."/>
            <person name="Gujja S."/>
            <person name="Heilman E."/>
            <person name="Heiman D."/>
            <person name="Hepburn T."/>
            <person name="Howarth C."/>
            <person name="Jen D."/>
            <person name="Larson L."/>
            <person name="Mehta T."/>
            <person name="Park D."/>
            <person name="Pearson M."/>
            <person name="Roberts A."/>
            <person name="Saif S."/>
            <person name="Shea T."/>
            <person name="Shenoy N."/>
            <person name="Sisk P."/>
            <person name="Stolte C."/>
            <person name="Sykes S."/>
            <person name="Thomson T."/>
            <person name="Walk T."/>
            <person name="White J."/>
            <person name="Yandava C."/>
            <person name="Liu Y."/>
            <person name="Xu Q."/>
            <person name="Haas B."/>
            <person name="Nusbaum C."/>
            <person name="Birren B."/>
        </authorList>
    </citation>
    <scope>NUCLEOTIDE SEQUENCE [LARGE SCALE GENOMIC DNA]</scope>
    <source>
        <strain evidence="1 2">SV-16A-US</strain>
    </source>
</reference>
<dbReference type="Proteomes" id="UP000030761">
    <property type="component" value="Unassembled WGS sequence"/>
</dbReference>
<dbReference type="RefSeq" id="WP_003653466.1">
    <property type="nucleotide sequence ID" value="NZ_KN050674.1"/>
</dbReference>
<organism evidence="1 2">
    <name type="scientific">Lactobacillus gasseri SV-16A-US</name>
    <dbReference type="NCBI Taxonomy" id="575604"/>
    <lineage>
        <taxon>Bacteria</taxon>
        <taxon>Bacillati</taxon>
        <taxon>Bacillota</taxon>
        <taxon>Bacilli</taxon>
        <taxon>Lactobacillales</taxon>
        <taxon>Lactobacillaceae</taxon>
        <taxon>Lactobacillus</taxon>
    </lineage>
</organism>
<evidence type="ECO:0000313" key="1">
    <source>
        <dbReference type="EMBL" id="KFL97315.1"/>
    </source>
</evidence>
<name>A0AB34P1H9_LACGS</name>
<protein>
    <submittedName>
        <fullName evidence="1">Membrane-associated protein</fullName>
    </submittedName>
</protein>
<accession>A0AB34P1H9</accession>
<gene>
    <name evidence="1" type="ORF">HMPREF5175_00154</name>
</gene>
<dbReference type="EMBL" id="KN050674">
    <property type="protein sequence ID" value="KFL97315.1"/>
    <property type="molecule type" value="Genomic_DNA"/>
</dbReference>
<evidence type="ECO:0000313" key="2">
    <source>
        <dbReference type="Proteomes" id="UP000030761"/>
    </source>
</evidence>
<sequence>MNKYKFLKQIYDKGKVKPIDTNLYSKDNTEVQTVLELNKERLVDHHIMLSANAQEYYMAEYWITTKIS</sequence>
<proteinExistence type="predicted"/>